<evidence type="ECO:0000256" key="3">
    <source>
        <dbReference type="ARBA" id="ARBA00022737"/>
    </source>
</evidence>
<dbReference type="InterPro" id="IPR018333">
    <property type="entry name" value="Squalene_cyclase"/>
</dbReference>
<dbReference type="GO" id="GO:0016104">
    <property type="term" value="P:triterpenoid biosynthetic process"/>
    <property type="evidence" value="ECO:0007669"/>
    <property type="project" value="InterPro"/>
</dbReference>
<feature type="domain" description="Squalene cyclase C-terminal" evidence="6">
    <location>
        <begin position="331"/>
        <end position="645"/>
    </location>
</feature>
<dbReference type="SUPFAM" id="SSF48239">
    <property type="entry name" value="Terpenoid cyclases/Protein prenyltransferases"/>
    <property type="match status" value="2"/>
</dbReference>
<keyword evidence="3" id="KW-0677">Repeat</keyword>
<dbReference type="AlphaFoldDB" id="A0A518BWK3"/>
<accession>A0A518BWK3</accession>
<dbReference type="Pfam" id="PF13249">
    <property type="entry name" value="SQHop_cyclase_N"/>
    <property type="match status" value="1"/>
</dbReference>
<dbReference type="GO" id="GO:0005811">
    <property type="term" value="C:lipid droplet"/>
    <property type="evidence" value="ECO:0007669"/>
    <property type="project" value="InterPro"/>
</dbReference>
<evidence type="ECO:0000259" key="7">
    <source>
        <dbReference type="Pfam" id="PF13249"/>
    </source>
</evidence>
<evidence type="ECO:0000313" key="8">
    <source>
        <dbReference type="EMBL" id="QDU71363.1"/>
    </source>
</evidence>
<keyword evidence="9" id="KW-1185">Reference proteome</keyword>
<evidence type="ECO:0000256" key="4">
    <source>
        <dbReference type="ARBA" id="ARBA00023235"/>
    </source>
</evidence>
<evidence type="ECO:0000256" key="5">
    <source>
        <dbReference type="SAM" id="MobiDB-lite"/>
    </source>
</evidence>
<dbReference type="NCBIfam" id="TIGR01787">
    <property type="entry name" value="squalene_cyclas"/>
    <property type="match status" value="1"/>
</dbReference>
<dbReference type="PANTHER" id="PTHR11764:SF20">
    <property type="entry name" value="LANOSTEROL SYNTHASE"/>
    <property type="match status" value="1"/>
</dbReference>
<evidence type="ECO:0000256" key="1">
    <source>
        <dbReference type="ARBA" id="ARBA00004999"/>
    </source>
</evidence>
<dbReference type="GO" id="GO:0016866">
    <property type="term" value="F:intramolecular transferase activity"/>
    <property type="evidence" value="ECO:0007669"/>
    <property type="project" value="InterPro"/>
</dbReference>
<feature type="region of interest" description="Disordered" evidence="5">
    <location>
        <begin position="1"/>
        <end position="24"/>
    </location>
</feature>
<dbReference type="Proteomes" id="UP000320386">
    <property type="component" value="Chromosome"/>
</dbReference>
<dbReference type="GO" id="GO:0016829">
    <property type="term" value="F:lyase activity"/>
    <property type="evidence" value="ECO:0007669"/>
    <property type="project" value="UniProtKB-KW"/>
</dbReference>
<feature type="region of interest" description="Disordered" evidence="5">
    <location>
        <begin position="550"/>
        <end position="574"/>
    </location>
</feature>
<dbReference type="SFLD" id="SFLDG01016">
    <property type="entry name" value="Prenyltransferase_Like_2"/>
    <property type="match status" value="1"/>
</dbReference>
<evidence type="ECO:0000256" key="2">
    <source>
        <dbReference type="ARBA" id="ARBA00009755"/>
    </source>
</evidence>
<dbReference type="PANTHER" id="PTHR11764">
    <property type="entry name" value="TERPENE CYCLASE/MUTASE FAMILY MEMBER"/>
    <property type="match status" value="1"/>
</dbReference>
<keyword evidence="4" id="KW-0413">Isomerase</keyword>
<dbReference type="NCBIfam" id="TIGR01507">
    <property type="entry name" value="hopene_cyclase"/>
    <property type="match status" value="1"/>
</dbReference>
<sequence>MDTAVPQATDAEMTRPPTQGLKGRVKRGLDAAVGKLLSLQHGDGHWCAELEGDSILQSEYILMKWILGQEDDPRLPQITAYLRRQQRADGTWGQYPGSKIDISATVKGYFCLKLAGDDVRAPHMARAREAILAAGGAERCNTFSKFYLACLGQVPYSAIPSIPPEIMKLPRWFYFHIDKVASWTRAMIITLSLVVTHRPVRAVPERLGIDELYRSERDRNRLLPTVLDPHPFWTPVFGLIDRGLKLVDLMGGTPWRASSVRAMERWVLERLEQSDGLGAIFPPMVYLQVAFQLVLGYDEDHPVLVEARRQLDRFMLKDPETGEIRLQPCFSPVWDTGIAAYALTEAGLDQGHEGMGRAADWLVAKEVTIKGDWANNLPEDVPPAGWFFEYENAWYPDCDDTVMVAMALRRIGRRDGIDAANRGIDWVLAMQNPDGGWAAFDRGACNRSILEYVPFADHNAMQDPSCPDITGRVLECLGHHGFRADHPAVLRAIAYIKTRQEPDGPFFGRWGVNYIYGTWQSIGGLDRLGYDMTLPWIRKAGEWLKSVQQSDGSFGESADTYEDPSLRGRGPSTASQTAWGMMTLQAIYGPEDDAVKAAARWLIETQQSDGDWVENEFTGTGFPRVFYLRYHLYRLYFPVMALGRWHAALG</sequence>
<evidence type="ECO:0000313" key="9">
    <source>
        <dbReference type="Proteomes" id="UP000320386"/>
    </source>
</evidence>
<dbReference type="InterPro" id="IPR032696">
    <property type="entry name" value="SQ_cyclase_C"/>
</dbReference>
<protein>
    <submittedName>
        <fullName evidence="8">Squalene--hopene cyclase</fullName>
        <ecNumber evidence="8">4.2.1.129</ecNumber>
    </submittedName>
</protein>
<feature type="domain" description="Squalene cyclase N-terminal" evidence="7">
    <location>
        <begin position="30"/>
        <end position="318"/>
    </location>
</feature>
<dbReference type="EC" id="4.2.1.129" evidence="8"/>
<dbReference type="UniPathway" id="UPA00337"/>
<dbReference type="InterPro" id="IPR032697">
    <property type="entry name" value="SQ_cyclase_N"/>
</dbReference>
<evidence type="ECO:0000259" key="6">
    <source>
        <dbReference type="Pfam" id="PF13243"/>
    </source>
</evidence>
<dbReference type="InterPro" id="IPR008930">
    <property type="entry name" value="Terpenoid_cyclase/PrenylTrfase"/>
</dbReference>
<dbReference type="Gene3D" id="1.50.10.20">
    <property type="match status" value="2"/>
</dbReference>
<dbReference type="KEGG" id="mcad:Pan265_12120"/>
<proteinExistence type="inferred from homology"/>
<dbReference type="Pfam" id="PF13243">
    <property type="entry name" value="SQHop_cyclase_C"/>
    <property type="match status" value="1"/>
</dbReference>
<dbReference type="OrthoDB" id="9758578at2"/>
<comment type="similarity">
    <text evidence="2">Belongs to the terpene cyclase/mutase family.</text>
</comment>
<comment type="pathway">
    <text evidence="1">Secondary metabolite biosynthesis; hopanoid biosynthesis.</text>
</comment>
<name>A0A518BWK3_9BACT</name>
<dbReference type="RefSeq" id="WP_145445516.1">
    <property type="nucleotide sequence ID" value="NZ_CP036280.1"/>
</dbReference>
<dbReference type="EMBL" id="CP036280">
    <property type="protein sequence ID" value="QDU71363.1"/>
    <property type="molecule type" value="Genomic_DNA"/>
</dbReference>
<reference evidence="8 9" key="1">
    <citation type="submission" date="2019-02" db="EMBL/GenBank/DDBJ databases">
        <title>Deep-cultivation of Planctomycetes and their phenomic and genomic characterization uncovers novel biology.</title>
        <authorList>
            <person name="Wiegand S."/>
            <person name="Jogler M."/>
            <person name="Boedeker C."/>
            <person name="Pinto D."/>
            <person name="Vollmers J."/>
            <person name="Rivas-Marin E."/>
            <person name="Kohn T."/>
            <person name="Peeters S.H."/>
            <person name="Heuer A."/>
            <person name="Rast P."/>
            <person name="Oberbeckmann S."/>
            <person name="Bunk B."/>
            <person name="Jeske O."/>
            <person name="Meyerdierks A."/>
            <person name="Storesund J.E."/>
            <person name="Kallscheuer N."/>
            <person name="Luecker S."/>
            <person name="Lage O.M."/>
            <person name="Pohl T."/>
            <person name="Merkel B.J."/>
            <person name="Hornburger P."/>
            <person name="Mueller R.-W."/>
            <person name="Bruemmer F."/>
            <person name="Labrenz M."/>
            <person name="Spormann A.M."/>
            <person name="Op den Camp H."/>
            <person name="Overmann J."/>
            <person name="Amann R."/>
            <person name="Jetten M.S.M."/>
            <person name="Mascher T."/>
            <person name="Medema M.H."/>
            <person name="Devos D.P."/>
            <person name="Kaster A.-K."/>
            <person name="Ovreas L."/>
            <person name="Rohde M."/>
            <person name="Galperin M.Y."/>
            <person name="Jogler C."/>
        </authorList>
    </citation>
    <scope>NUCLEOTIDE SEQUENCE [LARGE SCALE GENOMIC DNA]</scope>
    <source>
        <strain evidence="8 9">Pan265</strain>
    </source>
</reference>
<gene>
    <name evidence="8" type="primary">shc</name>
    <name evidence="8" type="ORF">Pan265_12120</name>
</gene>
<dbReference type="InterPro" id="IPR006400">
    <property type="entry name" value="Hopene-cyclase"/>
</dbReference>
<organism evidence="8 9">
    <name type="scientific">Mucisphaera calidilacus</name>
    <dbReference type="NCBI Taxonomy" id="2527982"/>
    <lineage>
        <taxon>Bacteria</taxon>
        <taxon>Pseudomonadati</taxon>
        <taxon>Planctomycetota</taxon>
        <taxon>Phycisphaerae</taxon>
        <taxon>Phycisphaerales</taxon>
        <taxon>Phycisphaeraceae</taxon>
        <taxon>Mucisphaera</taxon>
    </lineage>
</organism>
<keyword evidence="8" id="KW-0456">Lyase</keyword>